<evidence type="ECO:0000256" key="4">
    <source>
        <dbReference type="ARBA" id="ARBA00022801"/>
    </source>
</evidence>
<evidence type="ECO:0000256" key="5">
    <source>
        <dbReference type="ARBA" id="ARBA00022835"/>
    </source>
</evidence>
<dbReference type="InterPro" id="IPR015847">
    <property type="entry name" value="ExoRNase_PH_dom2"/>
</dbReference>
<dbReference type="KEGG" id="neq:NEQ248"/>
<feature type="domain" description="Exoribonuclease phosphorolytic" evidence="7">
    <location>
        <begin position="10"/>
        <end position="131"/>
    </location>
</feature>
<evidence type="ECO:0000259" key="8">
    <source>
        <dbReference type="Pfam" id="PF03725"/>
    </source>
</evidence>
<proteinExistence type="inferred from homology"/>
<keyword evidence="3" id="KW-0540">Nuclease</keyword>
<protein>
    <submittedName>
        <fullName evidence="9">NEQ248</fullName>
    </submittedName>
</protein>
<reference evidence="9 10" key="1">
    <citation type="journal article" date="2003" name="Proc. Natl. Acad. Sci. U.S.A.">
        <title>The genome of Nanoarchaeum equitans: insights into early archaeal evolution and derived parasitism.</title>
        <authorList>
            <person name="Waters E."/>
            <person name="Hohn M.J."/>
            <person name="Ahel I."/>
            <person name="Graham D.E."/>
            <person name="Adams M.D."/>
            <person name="Barnstead M."/>
            <person name="Beeson K.Y."/>
            <person name="Bibbs L."/>
            <person name="Bolanos R."/>
            <person name="Keller M."/>
            <person name="Kretz K."/>
            <person name="Lin X."/>
            <person name="Mathur E."/>
            <person name="Ni J."/>
            <person name="Podar M."/>
            <person name="Richardson T."/>
            <person name="Sutton G.G."/>
            <person name="Simon M."/>
            <person name="Soll D."/>
            <person name="Stetter K.O."/>
            <person name="Short J.M."/>
            <person name="Noordewier M."/>
        </authorList>
    </citation>
    <scope>NUCLEOTIDE SEQUENCE [LARGE SCALE GENOMIC DNA]</scope>
    <source>
        <strain evidence="9 10">Kin4-M</strain>
    </source>
</reference>
<dbReference type="HOGENOM" id="CLU_063514_0_0_2"/>
<dbReference type="GO" id="GO:0000177">
    <property type="term" value="C:cytoplasmic exosome (RNase complex)"/>
    <property type="evidence" value="ECO:0007669"/>
    <property type="project" value="TreeGrafter"/>
</dbReference>
<dbReference type="Pfam" id="PF03725">
    <property type="entry name" value="RNase_PH_C"/>
    <property type="match status" value="1"/>
</dbReference>
<dbReference type="STRING" id="228908.NEQ248"/>
<keyword evidence="4" id="KW-0378">Hydrolase</keyword>
<keyword evidence="6" id="KW-0269">Exonuclease</keyword>
<dbReference type="GO" id="GO:0016896">
    <property type="term" value="F:RNA exonuclease activity, producing 5'-phosphomonoesters"/>
    <property type="evidence" value="ECO:0007669"/>
    <property type="project" value="InterPro"/>
</dbReference>
<evidence type="ECO:0000259" key="7">
    <source>
        <dbReference type="Pfam" id="PF01138"/>
    </source>
</evidence>
<dbReference type="InterPro" id="IPR001247">
    <property type="entry name" value="ExoRNase_PH_dom1"/>
</dbReference>
<evidence type="ECO:0000256" key="3">
    <source>
        <dbReference type="ARBA" id="ARBA00022722"/>
    </source>
</evidence>
<keyword evidence="5" id="KW-0271">Exosome</keyword>
<keyword evidence="2" id="KW-0963">Cytoplasm</keyword>
<dbReference type="GO" id="GO:0016075">
    <property type="term" value="P:rRNA catabolic process"/>
    <property type="evidence" value="ECO:0007669"/>
    <property type="project" value="TreeGrafter"/>
</dbReference>
<evidence type="ECO:0000256" key="1">
    <source>
        <dbReference type="ARBA" id="ARBA00006678"/>
    </source>
</evidence>
<evidence type="ECO:0000256" key="2">
    <source>
        <dbReference type="ARBA" id="ARBA00022490"/>
    </source>
</evidence>
<dbReference type="SUPFAM" id="SSF55666">
    <property type="entry name" value="Ribonuclease PH domain 2-like"/>
    <property type="match status" value="1"/>
</dbReference>
<evidence type="ECO:0000313" key="10">
    <source>
        <dbReference type="Proteomes" id="UP000000578"/>
    </source>
</evidence>
<dbReference type="GO" id="GO:0010467">
    <property type="term" value="P:gene expression"/>
    <property type="evidence" value="ECO:0007669"/>
    <property type="project" value="UniProtKB-ARBA"/>
</dbReference>
<dbReference type="Proteomes" id="UP000000578">
    <property type="component" value="Chromosome"/>
</dbReference>
<dbReference type="BioCyc" id="NEQU228908:GJB6-264-MONOMER"/>
<evidence type="ECO:0000256" key="6">
    <source>
        <dbReference type="ARBA" id="ARBA00022839"/>
    </source>
</evidence>
<keyword evidence="10" id="KW-1185">Reference proteome</keyword>
<name>Q74NF6_NANEQ</name>
<gene>
    <name evidence="9" type="ordered locus">NEQ248</name>
</gene>
<dbReference type="Gene3D" id="3.30.230.70">
    <property type="entry name" value="GHMP Kinase, N-terminal domain"/>
    <property type="match status" value="1"/>
</dbReference>
<accession>Q74NF6</accession>
<dbReference type="InterPro" id="IPR011807">
    <property type="entry name" value="Rrp41"/>
</dbReference>
<dbReference type="InterPro" id="IPR050080">
    <property type="entry name" value="RNase_PH"/>
</dbReference>
<dbReference type="SUPFAM" id="SSF54211">
    <property type="entry name" value="Ribosomal protein S5 domain 2-like"/>
    <property type="match status" value="1"/>
</dbReference>
<evidence type="ECO:0000313" key="9">
    <source>
        <dbReference type="EMBL" id="AAR39101.1"/>
    </source>
</evidence>
<dbReference type="Pfam" id="PF01138">
    <property type="entry name" value="RNase_PH"/>
    <property type="match status" value="1"/>
</dbReference>
<dbReference type="InterPro" id="IPR027408">
    <property type="entry name" value="PNPase/RNase_PH_dom_sf"/>
</dbReference>
<dbReference type="PANTHER" id="PTHR11953">
    <property type="entry name" value="EXOSOME COMPLEX COMPONENT"/>
    <property type="match status" value="1"/>
</dbReference>
<dbReference type="AlphaFoldDB" id="Q74NF6"/>
<dbReference type="EnsemblBacteria" id="AAR39101">
    <property type="protein sequence ID" value="AAR39101"/>
    <property type="gene ID" value="NEQ248"/>
</dbReference>
<organism evidence="9 10">
    <name type="scientific">Nanoarchaeum equitans (strain Kin4-M)</name>
    <dbReference type="NCBI Taxonomy" id="228908"/>
    <lineage>
        <taxon>Archaea</taxon>
        <taxon>Nanobdellota</taxon>
        <taxon>Candidatus Nanoarchaeia</taxon>
        <taxon>Nanoarchaeales</taxon>
        <taxon>Nanoarchaeaceae</taxon>
        <taxon>Nanoarchaeum</taxon>
    </lineage>
</organism>
<dbReference type="GO" id="GO:0003723">
    <property type="term" value="F:RNA binding"/>
    <property type="evidence" value="ECO:0007669"/>
    <property type="project" value="TreeGrafter"/>
</dbReference>
<dbReference type="PANTHER" id="PTHR11953:SF0">
    <property type="entry name" value="EXOSOME COMPLEX COMPONENT RRP41"/>
    <property type="match status" value="1"/>
</dbReference>
<comment type="similarity">
    <text evidence="1">Belongs to the RNase PH family.</text>
</comment>
<dbReference type="EMBL" id="AE017199">
    <property type="protein sequence ID" value="AAR39101.1"/>
    <property type="molecule type" value="Genomic_DNA"/>
</dbReference>
<feature type="domain" description="Exoribonuclease phosphorolytic" evidence="8">
    <location>
        <begin position="135"/>
        <end position="215"/>
    </location>
</feature>
<dbReference type="CDD" id="cd11366">
    <property type="entry name" value="RNase_PH_archRRP41"/>
    <property type="match status" value="1"/>
</dbReference>
<dbReference type="InterPro" id="IPR036345">
    <property type="entry name" value="ExoRNase_PH_dom2_sf"/>
</dbReference>
<dbReference type="InterPro" id="IPR020568">
    <property type="entry name" value="Ribosomal_Su5_D2-typ_SF"/>
</dbReference>
<sequence>MRFDGRDYNEIRDTEMKIGVISKADGSAYCRTGNTIAIAAVYLKPGREQSNLKVSYRMLPFAGEERKGLGLTRREIELSYIIAKALEPAIIFEEIPYLTIEASVEIIKADAGTRVAAINALSLALAHAGIPMKALVGAIAVGKVGEKIVLDLNKQEEDYDSEIIKKELPQYYEYYGEGKAVDIPMAMYKNKITLLQLDGSIDRKSLLEAIKLGKDGIKRMIDLQKIAIEDYYF</sequence>